<feature type="transmembrane region" description="Helical" evidence="1">
    <location>
        <begin position="62"/>
        <end position="86"/>
    </location>
</feature>
<proteinExistence type="predicted"/>
<feature type="transmembrane region" description="Helical" evidence="1">
    <location>
        <begin position="23"/>
        <end position="41"/>
    </location>
</feature>
<dbReference type="AlphaFoldDB" id="A0A075B380"/>
<dbReference type="STRING" id="988480.A0A075B380"/>
<dbReference type="PANTHER" id="PTHR36459:SF1">
    <property type="entry name" value="FATTY ACID DESATURASE DOMAIN-CONTAINING PROTEIN-RELATED"/>
    <property type="match status" value="1"/>
</dbReference>
<dbReference type="OMA" id="MAMEISC"/>
<name>A0A075B380_ROZAC</name>
<evidence type="ECO:0000313" key="5">
    <source>
        <dbReference type="Proteomes" id="UP000030755"/>
    </source>
</evidence>
<reference evidence="4" key="3">
    <citation type="submission" date="2018-08" db="EMBL/GenBank/DDBJ databases">
        <title>Leveraging single-cell genomics to expand the Fungal Tree of Life.</title>
        <authorList>
            <consortium name="DOE Joint Genome Institute"/>
            <person name="Ahrendt S.R."/>
            <person name="Quandt C.A."/>
            <person name="Ciobanu D."/>
            <person name="Clum A."/>
            <person name="Salamov A."/>
            <person name="Andreopoulos B."/>
            <person name="Cheng J.-F."/>
            <person name="Woyke T."/>
            <person name="Pelin A."/>
            <person name="Henrissat B."/>
            <person name="Reynolds N."/>
            <person name="Benny G.L."/>
            <person name="Smith M.E."/>
            <person name="James T.Y."/>
            <person name="Grigoriev I.V."/>
        </authorList>
    </citation>
    <scope>NUCLEOTIDE SEQUENCE</scope>
    <source>
        <strain evidence="4">CSF55</strain>
    </source>
</reference>
<dbReference type="EMBL" id="ML005220">
    <property type="protein sequence ID" value="RKP19457.1"/>
    <property type="molecule type" value="Genomic_DNA"/>
</dbReference>
<evidence type="ECO:0000313" key="6">
    <source>
        <dbReference type="Proteomes" id="UP000281549"/>
    </source>
</evidence>
<keyword evidence="1" id="KW-0812">Transmembrane</keyword>
<protein>
    <recommendedName>
        <fullName evidence="2">Fatty acid desaturase domain-containing protein</fullName>
    </recommendedName>
</protein>
<evidence type="ECO:0000256" key="1">
    <source>
        <dbReference type="SAM" id="Phobius"/>
    </source>
</evidence>
<dbReference type="EMBL" id="KE560848">
    <property type="protein sequence ID" value="EPZ35258.1"/>
    <property type="molecule type" value="Genomic_DNA"/>
</dbReference>
<dbReference type="GO" id="GO:0006629">
    <property type="term" value="P:lipid metabolic process"/>
    <property type="evidence" value="ECO:0007669"/>
    <property type="project" value="InterPro"/>
</dbReference>
<evidence type="ECO:0000313" key="4">
    <source>
        <dbReference type="EMBL" id="RKP19457.1"/>
    </source>
</evidence>
<reference evidence="6" key="2">
    <citation type="journal article" date="2018" name="Nat. Microbiol.">
        <title>Leveraging single-cell genomics to expand the fungal tree of life.</title>
        <authorList>
            <person name="Ahrendt S.R."/>
            <person name="Quandt C.A."/>
            <person name="Ciobanu D."/>
            <person name="Clum A."/>
            <person name="Salamov A."/>
            <person name="Andreopoulos B."/>
            <person name="Cheng J.F."/>
            <person name="Woyke T."/>
            <person name="Pelin A."/>
            <person name="Henrissat B."/>
            <person name="Reynolds N.K."/>
            <person name="Benny G.L."/>
            <person name="Smith M.E."/>
            <person name="James T.Y."/>
            <person name="Grigoriev I.V."/>
        </authorList>
    </citation>
    <scope>NUCLEOTIDE SEQUENCE [LARGE SCALE GENOMIC DNA]</scope>
    <source>
        <strain evidence="6">CSF55</strain>
    </source>
</reference>
<dbReference type="Pfam" id="PF00487">
    <property type="entry name" value="FA_desaturase"/>
    <property type="match status" value="1"/>
</dbReference>
<keyword evidence="1" id="KW-0472">Membrane</keyword>
<dbReference type="PANTHER" id="PTHR36459">
    <property type="entry name" value="ORF"/>
    <property type="match status" value="1"/>
</dbReference>
<dbReference type="Proteomes" id="UP000030755">
    <property type="component" value="Unassembled WGS sequence"/>
</dbReference>
<organism evidence="3 5">
    <name type="scientific">Rozella allomycis (strain CSF55)</name>
    <dbReference type="NCBI Taxonomy" id="988480"/>
    <lineage>
        <taxon>Eukaryota</taxon>
        <taxon>Fungi</taxon>
        <taxon>Fungi incertae sedis</taxon>
        <taxon>Cryptomycota</taxon>
        <taxon>Cryptomycota incertae sedis</taxon>
        <taxon>Rozella</taxon>
    </lineage>
</organism>
<accession>A0A075B380</accession>
<dbReference type="InterPro" id="IPR005804">
    <property type="entry name" value="FA_desaturase_dom"/>
</dbReference>
<dbReference type="HOGENOM" id="CLU_033263_1_1_1"/>
<dbReference type="OrthoDB" id="1470350at2759"/>
<feature type="domain" description="Fatty acid desaturase" evidence="2">
    <location>
        <begin position="1"/>
        <end position="167"/>
    </location>
</feature>
<keyword evidence="1" id="KW-1133">Transmembrane helix</keyword>
<reference evidence="3 5" key="1">
    <citation type="journal article" date="2013" name="Curr. Biol.">
        <title>Shared signatures of parasitism and phylogenomics unite Cryptomycota and microsporidia.</title>
        <authorList>
            <person name="James T.Y."/>
            <person name="Pelin A."/>
            <person name="Bonen L."/>
            <person name="Ahrendt S."/>
            <person name="Sain D."/>
            <person name="Corradi N."/>
            <person name="Stajich J.E."/>
        </authorList>
    </citation>
    <scope>NUCLEOTIDE SEQUENCE [LARGE SCALE GENOMIC DNA]</scope>
    <source>
        <strain evidence="3">CSF55</strain>
        <strain evidence="3">CSF55</strain>
    </source>
</reference>
<sequence>MHHVTDNGPEDLSCTLFYQRDNFFHFVCYFFRFYFLAWFELPMFFVKRGRVKEPMRMMAMEISCYLAMIHLALNVDFMATFMSFILPFNIVRFGMMQGNWVQHSFLERTNPLGGGLQNSITLVHCVYNRDCFNDGYHASHHLHPLRHYLEHPANLIQNRQTYYESKAIVFKETSYDYIWWLLMTKNYEKLASYWVHIGPKEEEPSCAEIVKMLKEKTRIFSREEITPFLKKGK</sequence>
<keyword evidence="5" id="KW-1185">Reference proteome</keyword>
<evidence type="ECO:0000313" key="3">
    <source>
        <dbReference type="EMBL" id="EPZ35258.1"/>
    </source>
</evidence>
<dbReference type="Proteomes" id="UP000281549">
    <property type="component" value="Unassembled WGS sequence"/>
</dbReference>
<gene>
    <name evidence="3" type="ORF">O9G_000654</name>
    <name evidence="4" type="ORF">ROZALSC1DRAFT_28950</name>
</gene>
<evidence type="ECO:0000259" key="2">
    <source>
        <dbReference type="Pfam" id="PF00487"/>
    </source>
</evidence>